<dbReference type="Gene3D" id="2.40.50.480">
    <property type="match status" value="1"/>
</dbReference>
<dbReference type="InterPro" id="IPR036166">
    <property type="entry name" value="YxeA-like_sf"/>
</dbReference>
<evidence type="ECO:0000313" key="1">
    <source>
        <dbReference type="EMBL" id="ABR47866.1"/>
    </source>
</evidence>
<gene>
    <name evidence="1" type="ordered locus">Amet_1690</name>
</gene>
<proteinExistence type="predicted"/>
<dbReference type="PANTHER" id="PTHR36433">
    <property type="entry name" value="HYPOTHETICAL CYTOSOLIC PROTEIN"/>
    <property type="match status" value="1"/>
</dbReference>
<dbReference type="RefSeq" id="WP_012062904.1">
    <property type="nucleotide sequence ID" value="NC_009633.1"/>
</dbReference>
<name>A6TNU8_ALKMQ</name>
<dbReference type="AlphaFoldDB" id="A6TNU8"/>
<dbReference type="Pfam" id="PF06486">
    <property type="entry name" value="DUF1093"/>
    <property type="match status" value="1"/>
</dbReference>
<sequence>MKKLLIVIVLLMLGVVLLFTSCNINRIGKDNVYVEVIDYVDTQETKLDSGEIMTRYIYNQKAFDEEGKSVEVEFSAGKILRQEGYLMLYVKNGNEVTSYEEVEWNEIPSKAQVELENYHSTK</sequence>
<dbReference type="KEGG" id="amt:Amet_1690"/>
<dbReference type="InterPro" id="IPR006542">
    <property type="entry name" value="DUF1093"/>
</dbReference>
<protein>
    <recommendedName>
        <fullName evidence="3">YxeA family protein</fullName>
    </recommendedName>
</protein>
<dbReference type="Proteomes" id="UP000001572">
    <property type="component" value="Chromosome"/>
</dbReference>
<dbReference type="EMBL" id="CP000724">
    <property type="protein sequence ID" value="ABR47866.1"/>
    <property type="molecule type" value="Genomic_DNA"/>
</dbReference>
<reference evidence="2" key="1">
    <citation type="journal article" date="2016" name="Genome Announc.">
        <title>Complete genome sequence of Alkaliphilus metalliredigens strain QYMF, an alkaliphilic and metal-reducing bacterium isolated from borax-contaminated leachate ponds.</title>
        <authorList>
            <person name="Hwang C."/>
            <person name="Copeland A."/>
            <person name="Lucas S."/>
            <person name="Lapidus A."/>
            <person name="Barry K."/>
            <person name="Detter J.C."/>
            <person name="Glavina Del Rio T."/>
            <person name="Hammon N."/>
            <person name="Israni S."/>
            <person name="Dalin E."/>
            <person name="Tice H."/>
            <person name="Pitluck S."/>
            <person name="Chertkov O."/>
            <person name="Brettin T."/>
            <person name="Bruce D."/>
            <person name="Han C."/>
            <person name="Schmutz J."/>
            <person name="Larimer F."/>
            <person name="Land M.L."/>
            <person name="Hauser L."/>
            <person name="Kyrpides N."/>
            <person name="Mikhailova N."/>
            <person name="Ye Q."/>
            <person name="Zhou J."/>
            <person name="Richardson P."/>
            <person name="Fields M.W."/>
        </authorList>
    </citation>
    <scope>NUCLEOTIDE SEQUENCE [LARGE SCALE GENOMIC DNA]</scope>
    <source>
        <strain evidence="2">QYMF</strain>
    </source>
</reference>
<organism evidence="1 2">
    <name type="scientific">Alkaliphilus metalliredigens (strain QYMF)</name>
    <dbReference type="NCBI Taxonomy" id="293826"/>
    <lineage>
        <taxon>Bacteria</taxon>
        <taxon>Bacillati</taxon>
        <taxon>Bacillota</taxon>
        <taxon>Clostridia</taxon>
        <taxon>Peptostreptococcales</taxon>
        <taxon>Natronincolaceae</taxon>
        <taxon>Alkaliphilus</taxon>
    </lineage>
</organism>
<dbReference type="NCBIfam" id="TIGR01655">
    <property type="entry name" value="yxeA_fam"/>
    <property type="match status" value="1"/>
</dbReference>
<dbReference type="STRING" id="293826.Amet_1690"/>
<dbReference type="SUPFAM" id="SSF159121">
    <property type="entry name" value="BC4932-like"/>
    <property type="match status" value="1"/>
</dbReference>
<evidence type="ECO:0008006" key="3">
    <source>
        <dbReference type="Google" id="ProtNLM"/>
    </source>
</evidence>
<dbReference type="HOGENOM" id="CLU_126418_1_1_9"/>
<dbReference type="PROSITE" id="PS51257">
    <property type="entry name" value="PROKAR_LIPOPROTEIN"/>
    <property type="match status" value="1"/>
</dbReference>
<dbReference type="OrthoDB" id="8719215at2"/>
<keyword evidence="2" id="KW-1185">Reference proteome</keyword>
<accession>A6TNU8</accession>
<dbReference type="PANTHER" id="PTHR36433:SF2">
    <property type="entry name" value="YXEA FAMILY PROTEIN"/>
    <property type="match status" value="1"/>
</dbReference>
<dbReference type="eggNOG" id="COG5294">
    <property type="taxonomic scope" value="Bacteria"/>
</dbReference>
<evidence type="ECO:0000313" key="2">
    <source>
        <dbReference type="Proteomes" id="UP000001572"/>
    </source>
</evidence>